<feature type="non-terminal residue" evidence="1">
    <location>
        <position position="1"/>
    </location>
</feature>
<name>A0AAD2K0F7_9AGAR</name>
<dbReference type="EMBL" id="CAVNYO010000181">
    <property type="protein sequence ID" value="CAK5272082.1"/>
    <property type="molecule type" value="Genomic_DNA"/>
</dbReference>
<evidence type="ECO:0000313" key="1">
    <source>
        <dbReference type="EMBL" id="CAK5272082.1"/>
    </source>
</evidence>
<organism evidence="1 2">
    <name type="scientific">Mycena citricolor</name>
    <dbReference type="NCBI Taxonomy" id="2018698"/>
    <lineage>
        <taxon>Eukaryota</taxon>
        <taxon>Fungi</taxon>
        <taxon>Dikarya</taxon>
        <taxon>Basidiomycota</taxon>
        <taxon>Agaricomycotina</taxon>
        <taxon>Agaricomycetes</taxon>
        <taxon>Agaricomycetidae</taxon>
        <taxon>Agaricales</taxon>
        <taxon>Marasmiineae</taxon>
        <taxon>Mycenaceae</taxon>
        <taxon>Mycena</taxon>
    </lineage>
</organism>
<evidence type="ECO:0008006" key="3">
    <source>
        <dbReference type="Google" id="ProtNLM"/>
    </source>
</evidence>
<protein>
    <recommendedName>
        <fullName evidence="3">F-box domain-containing protein</fullName>
    </recommendedName>
</protein>
<dbReference type="Proteomes" id="UP001295794">
    <property type="component" value="Unassembled WGS sequence"/>
</dbReference>
<gene>
    <name evidence="1" type="ORF">MYCIT1_LOCUS17623</name>
</gene>
<comment type="caution">
    <text evidence="1">The sequence shown here is derived from an EMBL/GenBank/DDBJ whole genome shotgun (WGS) entry which is preliminary data.</text>
</comment>
<dbReference type="InterPro" id="IPR032675">
    <property type="entry name" value="LRR_dom_sf"/>
</dbReference>
<accession>A0AAD2K0F7</accession>
<evidence type="ECO:0000313" key="2">
    <source>
        <dbReference type="Proteomes" id="UP001295794"/>
    </source>
</evidence>
<keyword evidence="2" id="KW-1185">Reference proteome</keyword>
<dbReference type="Gene3D" id="3.80.10.10">
    <property type="entry name" value="Ribonuclease Inhibitor"/>
    <property type="match status" value="1"/>
</dbReference>
<sequence>AVDMALPPELFDDIIKHTRHHTPTILACALVRRSWLPSSRHHHFANRVVLLHARNIATFVELIASPHATIRGYVRHLNLWGLELSSRKLARFTFEPPSQNDEETETWIDRHPAIITALAHDLPAVESLAFGDLSWDSLKPATQAVFYSKFRALATLELRSSAFDFTSDVVELISSKPALRKLHLLDVAWSPDPGSDHHILDQFPVPQGLDSLRLTDCYQRDILDWMVSRHPVPAVRYLQLGRVQPPDAPSIGRFLKLLGPELKTLQFEFSSLDAGGDAESFFFSVDLVHNTSLHTISVHKFVNESIYQFSRPVAWILKVLSRAQNLTQLFLGITLADPEEFYPPEDPIDWTELDCVLSGCPKLRMIIFCISGQVPLQSAINALTGRLPQCAGRGQVLFRGGFPP</sequence>
<proteinExistence type="predicted"/>
<reference evidence="1" key="1">
    <citation type="submission" date="2023-11" db="EMBL/GenBank/DDBJ databases">
        <authorList>
            <person name="De Vega J J."/>
            <person name="De Vega J J."/>
        </authorList>
    </citation>
    <scope>NUCLEOTIDE SEQUENCE</scope>
</reference>
<dbReference type="AlphaFoldDB" id="A0AAD2K0F7"/>
<dbReference type="SUPFAM" id="SSF52047">
    <property type="entry name" value="RNI-like"/>
    <property type="match status" value="1"/>
</dbReference>